<evidence type="ECO:0000256" key="29">
    <source>
        <dbReference type="ARBA" id="ARBA00074567"/>
    </source>
</evidence>
<dbReference type="GO" id="GO:0000139">
    <property type="term" value="C:Golgi membrane"/>
    <property type="evidence" value="ECO:0007669"/>
    <property type="project" value="UniProtKB-SubCell"/>
</dbReference>
<feature type="domain" description="Glycosyl-hydrolase family 116 N-terminal" evidence="32">
    <location>
        <begin position="15"/>
        <end position="320"/>
    </location>
</feature>
<evidence type="ECO:0000259" key="32">
    <source>
        <dbReference type="Pfam" id="PF12215"/>
    </source>
</evidence>
<evidence type="ECO:0000256" key="12">
    <source>
        <dbReference type="ARBA" id="ARBA00022919"/>
    </source>
</evidence>
<evidence type="ECO:0000313" key="34">
    <source>
        <dbReference type="Proteomes" id="UP000694545"/>
    </source>
</evidence>
<keyword evidence="18 30" id="KW-0326">Glycosidase</keyword>
<evidence type="ECO:0000256" key="20">
    <source>
        <dbReference type="ARBA" id="ARBA00033698"/>
    </source>
</evidence>
<comment type="pathway">
    <text evidence="5">Sphingolipid metabolism.</text>
</comment>
<organism evidence="33 34">
    <name type="scientific">Varanus komodoensis</name>
    <name type="common">Komodo dragon</name>
    <dbReference type="NCBI Taxonomy" id="61221"/>
    <lineage>
        <taxon>Eukaryota</taxon>
        <taxon>Metazoa</taxon>
        <taxon>Chordata</taxon>
        <taxon>Craniata</taxon>
        <taxon>Vertebrata</taxon>
        <taxon>Euteleostomi</taxon>
        <taxon>Lepidosauria</taxon>
        <taxon>Squamata</taxon>
        <taxon>Bifurcata</taxon>
        <taxon>Unidentata</taxon>
        <taxon>Episquamata</taxon>
        <taxon>Toxicofera</taxon>
        <taxon>Anguimorpha</taxon>
        <taxon>Paleoanguimorpha</taxon>
        <taxon>Varanoidea</taxon>
        <taxon>Varanidae</taxon>
        <taxon>Varanus</taxon>
    </lineage>
</organism>
<evidence type="ECO:0000256" key="18">
    <source>
        <dbReference type="ARBA" id="ARBA00023295"/>
    </source>
</evidence>
<dbReference type="InterPro" id="IPR014551">
    <property type="entry name" value="B_Glucosidase_GBA2-typ"/>
</dbReference>
<comment type="catalytic activity">
    <reaction evidence="27">
        <text>beta-D-glucosyl-(1-&gt;3)-O-lithocholate + H2O = lithocholate + D-glucose</text>
        <dbReference type="Rhea" id="RHEA:58344"/>
        <dbReference type="ChEBI" id="CHEBI:4167"/>
        <dbReference type="ChEBI" id="CHEBI:15377"/>
        <dbReference type="ChEBI" id="CHEBI:29744"/>
        <dbReference type="ChEBI" id="CHEBI:142611"/>
    </reaction>
    <physiologicalReaction direction="left-to-right" evidence="27">
        <dbReference type="Rhea" id="RHEA:58345"/>
    </physiologicalReaction>
</comment>
<evidence type="ECO:0000256" key="5">
    <source>
        <dbReference type="ARBA" id="ARBA00004991"/>
    </source>
</evidence>
<comment type="pathway">
    <text evidence="6">Lipid metabolism.</text>
</comment>
<keyword evidence="12" id="KW-0746">Sphingolipid metabolism</keyword>
<evidence type="ECO:0000256" key="7">
    <source>
        <dbReference type="ARBA" id="ARBA00022548"/>
    </source>
</evidence>
<dbReference type="Proteomes" id="UP000694545">
    <property type="component" value="Unplaced"/>
</dbReference>
<evidence type="ECO:0000256" key="22">
    <source>
        <dbReference type="ARBA" id="ARBA00048182"/>
    </source>
</evidence>
<dbReference type="GO" id="GO:0006680">
    <property type="term" value="P:glucosylceramide catabolic process"/>
    <property type="evidence" value="ECO:0007669"/>
    <property type="project" value="InterPro"/>
</dbReference>
<comment type="catalytic activity">
    <reaction evidence="22">
        <text>a beta-D-galactosyl-(1&lt;-&gt;1')-N-acylsphing-4-enine + cholesterol = cholesteryl 3-beta-D-galactoside + an N-acylsphing-4-enine</text>
        <dbReference type="Rhea" id="RHEA:70235"/>
        <dbReference type="ChEBI" id="CHEBI:16113"/>
        <dbReference type="ChEBI" id="CHEBI:18390"/>
        <dbReference type="ChEBI" id="CHEBI:52639"/>
        <dbReference type="ChEBI" id="CHEBI:189066"/>
    </reaction>
    <physiologicalReaction direction="left-to-right" evidence="22">
        <dbReference type="Rhea" id="RHEA:70236"/>
    </physiologicalReaction>
    <physiologicalReaction direction="right-to-left" evidence="22">
        <dbReference type="Rhea" id="RHEA:70237"/>
    </physiologicalReaction>
</comment>
<evidence type="ECO:0000256" key="30">
    <source>
        <dbReference type="PIRNR" id="PIRNR028944"/>
    </source>
</evidence>
<keyword evidence="17" id="KW-0753">Steroid metabolism</keyword>
<dbReference type="GO" id="GO:0004336">
    <property type="term" value="F:galactosylceramidase activity"/>
    <property type="evidence" value="ECO:0007669"/>
    <property type="project" value="UniProtKB-EC"/>
</dbReference>
<dbReference type="InterPro" id="IPR008928">
    <property type="entry name" value="6-hairpin_glycosidase_sf"/>
</dbReference>
<reference evidence="33" key="2">
    <citation type="submission" date="2025-09" db="UniProtKB">
        <authorList>
            <consortium name="Ensembl"/>
        </authorList>
    </citation>
    <scope>IDENTIFICATION</scope>
</reference>
<keyword evidence="34" id="KW-1185">Reference proteome</keyword>
<dbReference type="InterPro" id="IPR012341">
    <property type="entry name" value="6hp_glycosidase-like_sf"/>
</dbReference>
<keyword evidence="9" id="KW-0808">Transferase</keyword>
<keyword evidence="7" id="KW-0153">Cholesterol metabolism</keyword>
<accession>A0A8D2JF60</accession>
<comment type="pathway">
    <text evidence="4">Steroid metabolism; cholesterol metabolism.</text>
</comment>
<dbReference type="Pfam" id="PF04685">
    <property type="entry name" value="DUF608"/>
    <property type="match status" value="1"/>
</dbReference>
<comment type="similarity">
    <text evidence="28 30">Belongs to the non-lysosomal glucosylceramidase family.</text>
</comment>
<evidence type="ECO:0000256" key="25">
    <source>
        <dbReference type="ARBA" id="ARBA00051642"/>
    </source>
</evidence>
<dbReference type="GO" id="GO:0016757">
    <property type="term" value="F:glycosyltransferase activity"/>
    <property type="evidence" value="ECO:0007669"/>
    <property type="project" value="UniProtKB-KW"/>
</dbReference>
<evidence type="ECO:0000256" key="19">
    <source>
        <dbReference type="ARBA" id="ARBA00033646"/>
    </source>
</evidence>
<keyword evidence="13" id="KW-0333">Golgi apparatus</keyword>
<name>A0A8D2JF60_VARKO</name>
<dbReference type="Pfam" id="PF12215">
    <property type="entry name" value="Glyco_hydr_116N"/>
    <property type="match status" value="1"/>
</dbReference>
<dbReference type="PANTHER" id="PTHR12654:SF0">
    <property type="entry name" value="NON-LYSOSOMAL GLUCOSYLCERAMIDASE"/>
    <property type="match status" value="1"/>
</dbReference>
<comment type="catalytic activity">
    <reaction evidence="23">
        <text>beta-D-glucosyl-N-(9Z-octadecenoyl)-sphing-4E-enine + cholesterol = N-(9Z-octadecenoyl)-sphing-4-enine + cholesteryl 3-beta-D-glucoside</text>
        <dbReference type="Rhea" id="RHEA:58324"/>
        <dbReference type="ChEBI" id="CHEBI:16113"/>
        <dbReference type="ChEBI" id="CHEBI:17495"/>
        <dbReference type="ChEBI" id="CHEBI:77996"/>
        <dbReference type="ChEBI" id="CHEBI:139140"/>
    </reaction>
    <physiologicalReaction direction="left-to-right" evidence="23">
        <dbReference type="Rhea" id="RHEA:58325"/>
    </physiologicalReaction>
    <physiologicalReaction direction="right-to-left" evidence="23">
        <dbReference type="Rhea" id="RHEA:58326"/>
    </physiologicalReaction>
</comment>
<evidence type="ECO:0000256" key="26">
    <source>
        <dbReference type="ARBA" id="ARBA00051669"/>
    </source>
</evidence>
<proteinExistence type="inferred from homology"/>
<protein>
    <recommendedName>
        <fullName evidence="29 30">Non-lysosomal glucosylceramidase</fullName>
        <shortName evidence="30">NLGase</shortName>
        <ecNumber evidence="30">3.2.1.45</ecNumber>
    </recommendedName>
</protein>
<keyword evidence="10 30" id="KW-0378">Hydrolase</keyword>
<dbReference type="GO" id="GO:0008203">
    <property type="term" value="P:cholesterol metabolic process"/>
    <property type="evidence" value="ECO:0007669"/>
    <property type="project" value="UniProtKB-KW"/>
</dbReference>
<evidence type="ECO:0000256" key="3">
    <source>
        <dbReference type="ARBA" id="ARBA00004397"/>
    </source>
</evidence>
<comment type="catalytic activity">
    <reaction evidence="19">
        <text>cholesteryl 3-beta-D-glucoside + H2O = cholesterol + D-glucose</text>
        <dbReference type="Rhea" id="RHEA:11956"/>
        <dbReference type="ChEBI" id="CHEBI:4167"/>
        <dbReference type="ChEBI" id="CHEBI:15377"/>
        <dbReference type="ChEBI" id="CHEBI:16113"/>
        <dbReference type="ChEBI" id="CHEBI:17495"/>
    </reaction>
    <physiologicalReaction direction="left-to-right" evidence="19">
        <dbReference type="Rhea" id="RHEA:11957"/>
    </physiologicalReaction>
</comment>
<keyword evidence="11" id="KW-0256">Endoplasmic reticulum</keyword>
<comment type="catalytic activity">
    <reaction evidence="1">
        <text>a beta-D-glucosyl-(1&lt;-&gt;1')-N-acylsphing-4-enine + H2O = an N-acylsphing-4-enine + D-glucose</text>
        <dbReference type="Rhea" id="RHEA:13269"/>
        <dbReference type="ChEBI" id="CHEBI:4167"/>
        <dbReference type="ChEBI" id="CHEBI:15377"/>
        <dbReference type="ChEBI" id="CHEBI:22801"/>
        <dbReference type="ChEBI" id="CHEBI:52639"/>
        <dbReference type="EC" id="3.2.1.45"/>
    </reaction>
    <physiologicalReaction direction="left-to-right" evidence="1">
        <dbReference type="Rhea" id="RHEA:13270"/>
    </physiologicalReaction>
</comment>
<keyword evidence="8" id="KW-0328">Glycosyltransferase</keyword>
<evidence type="ECO:0000256" key="14">
    <source>
        <dbReference type="ARBA" id="ARBA00023098"/>
    </source>
</evidence>
<dbReference type="GO" id="GO:0004348">
    <property type="term" value="F:glucosylceramidase activity"/>
    <property type="evidence" value="ECO:0007669"/>
    <property type="project" value="UniProtKB-EC"/>
</dbReference>
<keyword evidence="15 30" id="KW-0472">Membrane</keyword>
<feature type="domain" description="Glycosyl-hydrolase family 116 catalytic region" evidence="31">
    <location>
        <begin position="387"/>
        <end position="752"/>
    </location>
</feature>
<evidence type="ECO:0000256" key="6">
    <source>
        <dbReference type="ARBA" id="ARBA00005189"/>
    </source>
</evidence>
<dbReference type="InterPro" id="IPR024462">
    <property type="entry name" value="GH116_N"/>
</dbReference>
<comment type="catalytic activity">
    <reaction evidence="25">
        <text>beta-D-glucosyl-(1-&gt;3)-O-chenodeoxycholate + H2O = chenodeoxycholate + D-glucose</text>
        <dbReference type="Rhea" id="RHEA:58340"/>
        <dbReference type="ChEBI" id="CHEBI:4167"/>
        <dbReference type="ChEBI" id="CHEBI:15377"/>
        <dbReference type="ChEBI" id="CHEBI:36234"/>
        <dbReference type="ChEBI" id="CHEBI:142610"/>
    </reaction>
    <physiologicalReaction direction="left-to-right" evidence="25">
        <dbReference type="Rhea" id="RHEA:58341"/>
    </physiologicalReaction>
</comment>
<evidence type="ECO:0000256" key="11">
    <source>
        <dbReference type="ARBA" id="ARBA00022824"/>
    </source>
</evidence>
<comment type="catalytic activity">
    <reaction evidence="24">
        <text>a di-trans,poly-cis-dolichyl beta-D-glucosyl phosphate + chenodeoxycholate = beta-D-glucosyl-(1-&gt;3)-O-chenodeoxycholate + a di-trans,poly-cis-dolichyl phosphate + H(+)</text>
        <dbReference type="Rhea" id="RHEA:59104"/>
        <dbReference type="Rhea" id="RHEA-COMP:19498"/>
        <dbReference type="Rhea" id="RHEA-COMP:19502"/>
        <dbReference type="ChEBI" id="CHEBI:15378"/>
        <dbReference type="ChEBI" id="CHEBI:36234"/>
        <dbReference type="ChEBI" id="CHEBI:57525"/>
        <dbReference type="ChEBI" id="CHEBI:57683"/>
        <dbReference type="ChEBI" id="CHEBI:142610"/>
    </reaction>
    <physiologicalReaction direction="left-to-right" evidence="24">
        <dbReference type="Rhea" id="RHEA:59105"/>
    </physiologicalReaction>
</comment>
<dbReference type="FunFam" id="1.50.10.10:FF:000013">
    <property type="entry name" value="Non-lysosomal glucosylceramidase"/>
    <property type="match status" value="1"/>
</dbReference>
<keyword evidence="14 30" id="KW-0443">Lipid metabolism</keyword>
<evidence type="ECO:0000256" key="15">
    <source>
        <dbReference type="ARBA" id="ARBA00023136"/>
    </source>
</evidence>
<evidence type="ECO:0000256" key="1">
    <source>
        <dbReference type="ARBA" id="ARBA00001013"/>
    </source>
</evidence>
<comment type="function">
    <text evidence="30">Non-lysosomal glucosylceramidase that catalyzes the hydrolysis of glucosylceramide (GlcCer) to free glucose and ceramide.</text>
</comment>
<dbReference type="AlphaFoldDB" id="A0A8D2JF60"/>
<comment type="catalytic activity">
    <reaction evidence="26">
        <text>octyl beta-D-glucose + chenodeoxycholate = beta-D-glucosyl-(1-&gt;3)-O-chenodeoxycholate + octan-1-ol</text>
        <dbReference type="Rhea" id="RHEA:59108"/>
        <dbReference type="ChEBI" id="CHEBI:16188"/>
        <dbReference type="ChEBI" id="CHEBI:36234"/>
        <dbReference type="ChEBI" id="CHEBI:41128"/>
        <dbReference type="ChEBI" id="CHEBI:142610"/>
    </reaction>
    <physiologicalReaction direction="left-to-right" evidence="26">
        <dbReference type="Rhea" id="RHEA:59109"/>
    </physiologicalReaction>
</comment>
<evidence type="ECO:0000259" key="31">
    <source>
        <dbReference type="Pfam" id="PF04685"/>
    </source>
</evidence>
<evidence type="ECO:0000256" key="8">
    <source>
        <dbReference type="ARBA" id="ARBA00022676"/>
    </source>
</evidence>
<dbReference type="InterPro" id="IPR006775">
    <property type="entry name" value="GH116_catalytic"/>
</dbReference>
<evidence type="ECO:0000256" key="4">
    <source>
        <dbReference type="ARBA" id="ARBA00004731"/>
    </source>
</evidence>
<evidence type="ECO:0000256" key="10">
    <source>
        <dbReference type="ARBA" id="ARBA00022801"/>
    </source>
</evidence>
<dbReference type="GO" id="GO:0008422">
    <property type="term" value="F:beta-glucosidase activity"/>
    <property type="evidence" value="ECO:0007669"/>
    <property type="project" value="UniProtKB-ARBA"/>
</dbReference>
<dbReference type="OMA" id="HDLGAPN"/>
<dbReference type="EC" id="3.2.1.45" evidence="30"/>
<evidence type="ECO:0000256" key="9">
    <source>
        <dbReference type="ARBA" id="ARBA00022679"/>
    </source>
</evidence>
<dbReference type="InterPro" id="IPR052566">
    <property type="entry name" value="Non-lysos_glucosylceramidase"/>
</dbReference>
<sequence>FIDLLNSQPLRQIYGCPLGGLGGGTITRGWRGDFCRWQMNPGLYHYKAVVADQFTVCLRRKGQTVYQQVLSVERPSALQGWNWGFCGHYAFYHALYPRAWTVYQLPGQDVVLTCRQVSPIIPHDYQESSLPVGAFVWEVENSSGQDVEVSIMFTFRNGLETKEDRSGGHWNEPFVLEKDGCCVRGVLLHHCVPVNPYTLAISALETVRGTTVTHCTSFNPAGTGQDVWQDLLADGKLASPPGEAPPSEKGEACAAAVCATRVVPAGGHGTLELGLAWDMPRIRFGSREKEHHRRYTRFFGREQEACPALSHHLLTHYKAWEQRIAAWQQPILENRCLPPWYKSALFNELYFLADGGTLWVELLPDDAAALGAGQGLSQLLPVLREYGRFAYLEGQEYRMYNTYDVHFYASFALAMLWPKLELSLQYDMAAAVLNEDTQSRLYLMSGQMAQVKLRNVVPHDIGEPDDEPWQRLNAYLIHDTAGWKDLNLKFVLQVFRDYSFTGDAAYLQDMWPVCQAVMDSELRFDRDGDGLIENSGFADQTYDAWVVTGASAYCGGLWLAAVCVMCRMAEIMGSGEVLQKYAAILARGSAAFERLLWNGKYYNYDSGGGPSSDSVMADQLAGQWFLRACGLGEGESEVFPRSHVLSALRTIFELNVLGFAGGTMGAVNGMRPSGVPDTSSVQSDEVWVGVVYALAATMIQEGLVQEGFRTAEGCYRTVWERLGMAFQTPEAYCQRRVFRSLAYMRPLSIWAMQLALEQQAGRGPRAPAGKQAGTPARP</sequence>
<evidence type="ECO:0000256" key="17">
    <source>
        <dbReference type="ARBA" id="ARBA00023221"/>
    </source>
</evidence>
<reference evidence="33" key="1">
    <citation type="submission" date="2025-08" db="UniProtKB">
        <authorList>
            <consortium name="Ensembl"/>
        </authorList>
    </citation>
    <scope>IDENTIFICATION</scope>
</reference>
<dbReference type="PIRSF" id="PIRSF028944">
    <property type="entry name" value="Beta_gluc_GBA2"/>
    <property type="match status" value="1"/>
</dbReference>
<comment type="catalytic activity">
    <reaction evidence="20">
        <text>a beta-D-galactosyl-(1&lt;-&gt;1')-N-acylsphing-4-enine + H2O = an N-acylsphing-4-enine + D-galactose</text>
        <dbReference type="Rhea" id="RHEA:14297"/>
        <dbReference type="ChEBI" id="CHEBI:4139"/>
        <dbReference type="ChEBI" id="CHEBI:15377"/>
        <dbReference type="ChEBI" id="CHEBI:18390"/>
        <dbReference type="ChEBI" id="CHEBI:52639"/>
        <dbReference type="EC" id="3.2.1.46"/>
    </reaction>
    <physiologicalReaction direction="left-to-right" evidence="20">
        <dbReference type="Rhea" id="RHEA:14298"/>
    </physiologicalReaction>
</comment>
<keyword evidence="16" id="KW-1207">Sterol metabolism</keyword>
<evidence type="ECO:0000256" key="21">
    <source>
        <dbReference type="ARBA" id="ARBA00033703"/>
    </source>
</evidence>
<dbReference type="SUPFAM" id="SSF48208">
    <property type="entry name" value="Six-hairpin glycosidases"/>
    <property type="match status" value="1"/>
</dbReference>
<dbReference type="PANTHER" id="PTHR12654">
    <property type="entry name" value="BILE ACID BETA-GLUCOSIDASE-RELATED"/>
    <property type="match status" value="1"/>
</dbReference>
<dbReference type="GO" id="GO:0007417">
    <property type="term" value="P:central nervous system development"/>
    <property type="evidence" value="ECO:0007669"/>
    <property type="project" value="TreeGrafter"/>
</dbReference>
<dbReference type="GO" id="GO:0005975">
    <property type="term" value="P:carbohydrate metabolic process"/>
    <property type="evidence" value="ECO:0007669"/>
    <property type="project" value="InterPro"/>
</dbReference>
<evidence type="ECO:0000256" key="28">
    <source>
        <dbReference type="ARBA" id="ARBA00060895"/>
    </source>
</evidence>
<evidence type="ECO:0000256" key="27">
    <source>
        <dbReference type="ARBA" id="ARBA00051786"/>
    </source>
</evidence>
<evidence type="ECO:0000256" key="2">
    <source>
        <dbReference type="ARBA" id="ARBA00004255"/>
    </source>
</evidence>
<comment type="subcellular location">
    <subcellularLocation>
        <location evidence="3">Endoplasmic reticulum membrane</location>
        <topology evidence="3">Peripheral membrane protein</topology>
        <orientation evidence="3">Cytoplasmic side</orientation>
    </subcellularLocation>
    <subcellularLocation>
        <location evidence="2">Golgi apparatus membrane</location>
        <topology evidence="2">Peripheral membrane protein</topology>
        <orientation evidence="2">Cytoplasmic side</orientation>
    </subcellularLocation>
</comment>
<evidence type="ECO:0000256" key="24">
    <source>
        <dbReference type="ARBA" id="ARBA00051564"/>
    </source>
</evidence>
<dbReference type="GO" id="GO:0005789">
    <property type="term" value="C:endoplasmic reticulum membrane"/>
    <property type="evidence" value="ECO:0007669"/>
    <property type="project" value="UniProtKB-SubCell"/>
</dbReference>
<evidence type="ECO:0000256" key="16">
    <source>
        <dbReference type="ARBA" id="ARBA00023166"/>
    </source>
</evidence>
<evidence type="ECO:0000256" key="13">
    <source>
        <dbReference type="ARBA" id="ARBA00023034"/>
    </source>
</evidence>
<dbReference type="Gene3D" id="1.50.10.10">
    <property type="match status" value="1"/>
</dbReference>
<evidence type="ECO:0000313" key="33">
    <source>
        <dbReference type="Ensembl" id="ENSVKKP00000007887.1"/>
    </source>
</evidence>
<dbReference type="Ensembl" id="ENSVKKT00000008092.1">
    <property type="protein sequence ID" value="ENSVKKP00000007887.1"/>
    <property type="gene ID" value="ENSVKKG00000005306.1"/>
</dbReference>
<evidence type="ECO:0000256" key="23">
    <source>
        <dbReference type="ARBA" id="ARBA00049516"/>
    </source>
</evidence>
<comment type="catalytic activity">
    <reaction evidence="21">
        <text>1-(beta-D-galactosyl)-N-dodecanoylsphing-4-enine + cholesterol = cholesteryl 3-beta-D-galactoside + N-dodecanoylsphing-4-enine</text>
        <dbReference type="Rhea" id="RHEA:70255"/>
        <dbReference type="ChEBI" id="CHEBI:16113"/>
        <dbReference type="ChEBI" id="CHEBI:72956"/>
        <dbReference type="ChEBI" id="CHEBI:73432"/>
        <dbReference type="ChEBI" id="CHEBI:189066"/>
    </reaction>
    <physiologicalReaction direction="left-to-right" evidence="21">
        <dbReference type="Rhea" id="RHEA:70256"/>
    </physiologicalReaction>
    <physiologicalReaction direction="right-to-left" evidence="21">
        <dbReference type="Rhea" id="RHEA:70257"/>
    </physiologicalReaction>
</comment>